<dbReference type="Gene3D" id="1.10.150.20">
    <property type="entry name" value="5' to 3' exonuclease, C-terminal subdomain"/>
    <property type="match status" value="1"/>
</dbReference>
<keyword evidence="2 7" id="KW-0235">DNA replication</keyword>
<evidence type="ECO:0000256" key="7">
    <source>
        <dbReference type="HAMAP-Rule" id="MF_01587"/>
    </source>
</evidence>
<dbReference type="InterPro" id="IPR033136">
    <property type="entry name" value="DNA_ligase_CS"/>
</dbReference>
<dbReference type="SUPFAM" id="SSF50249">
    <property type="entry name" value="Nucleic acid-binding proteins"/>
    <property type="match status" value="1"/>
</dbReference>
<evidence type="ECO:0000256" key="4">
    <source>
        <dbReference type="ARBA" id="ARBA00023027"/>
    </source>
</evidence>
<dbReference type="EC" id="6.5.1.2" evidence="7"/>
<keyword evidence="5 7" id="KW-0234">DNA repair</keyword>
<comment type="catalytic activity">
    <reaction evidence="6 7">
        <text>NAD(+) + (deoxyribonucleotide)n-3'-hydroxyl + 5'-phospho-(deoxyribonucleotide)m = (deoxyribonucleotide)n+m + AMP + beta-nicotinamide D-nucleotide.</text>
        <dbReference type="EC" id="6.5.1.2"/>
    </reaction>
</comment>
<dbReference type="Pfam" id="PF01653">
    <property type="entry name" value="DNA_ligase_aden"/>
    <property type="match status" value="1"/>
</dbReference>
<dbReference type="GO" id="GO:0051213">
    <property type="term" value="F:dioxygenase activity"/>
    <property type="evidence" value="ECO:0007669"/>
    <property type="project" value="UniProtKB-KW"/>
</dbReference>
<dbReference type="InterPro" id="IPR004150">
    <property type="entry name" value="NAD_DNA_ligase_OB"/>
</dbReference>
<dbReference type="InterPro" id="IPR013839">
    <property type="entry name" value="DNAligase_adenylation"/>
</dbReference>
<dbReference type="PROSITE" id="PS01056">
    <property type="entry name" value="DNA_LIGASE_N2"/>
    <property type="match status" value="1"/>
</dbReference>
<organism evidence="9 10">
    <name type="scientific">Gibbsiella quercinecans</name>
    <dbReference type="NCBI Taxonomy" id="929813"/>
    <lineage>
        <taxon>Bacteria</taxon>
        <taxon>Pseudomonadati</taxon>
        <taxon>Pseudomonadota</taxon>
        <taxon>Gammaproteobacteria</taxon>
        <taxon>Enterobacterales</taxon>
        <taxon>Yersiniaceae</taxon>
        <taxon>Gibbsiella</taxon>
    </lineage>
</organism>
<dbReference type="Gene3D" id="3.30.470.30">
    <property type="entry name" value="DNA ligase/mRNA capping enzyme"/>
    <property type="match status" value="1"/>
</dbReference>
<dbReference type="PANTHER" id="PTHR47810">
    <property type="entry name" value="DNA LIGASE"/>
    <property type="match status" value="1"/>
</dbReference>
<comment type="function">
    <text evidence="7">Catalyzes the formation of phosphodiester linkages between 5'-phosphoryl and 3'-hydroxyl groups in double-stranded DNA using NAD as a coenzyme and as the energy source for the reaction.</text>
</comment>
<dbReference type="AlphaFoldDB" id="A0A250B1C3"/>
<dbReference type="InterPro" id="IPR013840">
    <property type="entry name" value="DNAligase_N"/>
</dbReference>
<evidence type="ECO:0000259" key="8">
    <source>
        <dbReference type="SMART" id="SM00532"/>
    </source>
</evidence>
<dbReference type="SUPFAM" id="SSF56091">
    <property type="entry name" value="DNA ligase/mRNA capping enzyme, catalytic domain"/>
    <property type="match status" value="1"/>
</dbReference>
<keyword evidence="9" id="KW-0223">Dioxygenase</keyword>
<dbReference type="PROSITE" id="PS01055">
    <property type="entry name" value="DNA_LIGASE_N1"/>
    <property type="match status" value="1"/>
</dbReference>
<evidence type="ECO:0000256" key="5">
    <source>
        <dbReference type="ARBA" id="ARBA00023204"/>
    </source>
</evidence>
<dbReference type="InterPro" id="IPR050326">
    <property type="entry name" value="NAD_dep_DNA_ligaseB"/>
</dbReference>
<keyword evidence="1 7" id="KW-0436">Ligase</keyword>
<proteinExistence type="inferred from homology"/>
<evidence type="ECO:0000256" key="6">
    <source>
        <dbReference type="ARBA" id="ARBA00034005"/>
    </source>
</evidence>
<protein>
    <recommendedName>
        <fullName evidence="7">DNA ligase B</fullName>
        <ecNumber evidence="7">6.5.1.2</ecNumber>
    </recommendedName>
    <alternativeName>
        <fullName evidence="7">Polydeoxyribonucleotide synthase [NAD(+)] B</fullName>
    </alternativeName>
</protein>
<evidence type="ECO:0000313" key="9">
    <source>
        <dbReference type="EMBL" id="ATA19947.1"/>
    </source>
</evidence>
<sequence>MIQRGFYLAWRIGVGVAICSSAAAQTCPAWPPERLRQESAALQQRLEQWDLAYYQRGDRVIDDDLYDGLRQTLAVWRRCAGQAAGGEALPLLPGGKVAHPVAHTGLRKLPDARAVGAWISGRSDLWVQPKVDGVAVTLVYQQGKLVQAISRGNGLLGEDWLEKVKAIPSVPRRLHNAPARLVLQGEIFLQVNDHHQLSQGGINARAKVAGMLMRNPVSPALAQLGVFIWAWPDGPAAMSVRLRQLAEWGFPLALRYSQPVTALADVEKWRKHWQQAPLPFVTDGIVIHQGHAPPGRYWQNKPAEWAVAWKYPPLRQIAQVNGVAFSIGRTGNVSAVLQLAPVRMDDKWIRRVSVGPLSRWRQWDVVPGDQVAVSLMGHGIPHLDAVVWRVAERPVITAPDPKRYHALSCFSLQPGCQQQFLARLVWLSSANGLNINGVSGANWQALMNHGLVQRPLDWLALTPEQLAAVPGIGKVRAGEIHRRFQQTRQRPFAHWLVALGVPLSRVQAAGVTDWHHLQQLSVDQWREVAGIGAKRARLLQAYIQHPELAAMADVLGVQGIAGFYPRPAGEITLSRPSVSFPDAGS</sequence>
<dbReference type="Pfam" id="PF03120">
    <property type="entry name" value="OB_DNA_ligase"/>
    <property type="match status" value="1"/>
</dbReference>
<keyword evidence="3 7" id="KW-0227">DNA damage</keyword>
<comment type="similarity">
    <text evidence="7">Belongs to the NAD-dependent DNA ligase family. LigB subfamily.</text>
</comment>
<keyword evidence="10" id="KW-1185">Reference proteome</keyword>
<evidence type="ECO:0000256" key="3">
    <source>
        <dbReference type="ARBA" id="ARBA00022763"/>
    </source>
</evidence>
<evidence type="ECO:0000256" key="1">
    <source>
        <dbReference type="ARBA" id="ARBA00022598"/>
    </source>
</evidence>
<dbReference type="EMBL" id="CP014136">
    <property type="protein sequence ID" value="ATA19947.1"/>
    <property type="molecule type" value="Genomic_DNA"/>
</dbReference>
<dbReference type="GO" id="GO:0006260">
    <property type="term" value="P:DNA replication"/>
    <property type="evidence" value="ECO:0007669"/>
    <property type="project" value="UniProtKB-KW"/>
</dbReference>
<evidence type="ECO:0000313" key="10">
    <source>
        <dbReference type="Proteomes" id="UP000217182"/>
    </source>
</evidence>
<name>A0A250B1C3_9GAMM</name>
<reference evidence="9 10" key="1">
    <citation type="submission" date="2016-01" db="EMBL/GenBank/DDBJ databases">
        <authorList>
            <person name="Oliw E.H."/>
        </authorList>
    </citation>
    <scope>NUCLEOTIDE SEQUENCE [LARGE SCALE GENOMIC DNA]</scope>
    <source>
        <strain evidence="9 10">FRB97</strain>
    </source>
</reference>
<dbReference type="KEGG" id="gqu:AWC35_11725"/>
<keyword evidence="4 7" id="KW-0520">NAD</keyword>
<dbReference type="InterPro" id="IPR010994">
    <property type="entry name" value="RuvA_2-like"/>
</dbReference>
<dbReference type="Gene3D" id="2.40.50.140">
    <property type="entry name" value="Nucleic acid-binding proteins"/>
    <property type="match status" value="1"/>
</dbReference>
<dbReference type="PANTHER" id="PTHR47810:SF1">
    <property type="entry name" value="DNA LIGASE B"/>
    <property type="match status" value="1"/>
</dbReference>
<dbReference type="GO" id="GO:0006281">
    <property type="term" value="P:DNA repair"/>
    <property type="evidence" value="ECO:0007669"/>
    <property type="project" value="UniProtKB-KW"/>
</dbReference>
<dbReference type="SUPFAM" id="SSF47781">
    <property type="entry name" value="RuvA domain 2-like"/>
    <property type="match status" value="1"/>
</dbReference>
<evidence type="ECO:0000256" key="2">
    <source>
        <dbReference type="ARBA" id="ARBA00022705"/>
    </source>
</evidence>
<dbReference type="OrthoDB" id="9759736at2"/>
<dbReference type="GO" id="GO:0003911">
    <property type="term" value="F:DNA ligase (NAD+) activity"/>
    <property type="evidence" value="ECO:0007669"/>
    <property type="project" value="UniProtKB-UniRule"/>
</dbReference>
<dbReference type="Proteomes" id="UP000217182">
    <property type="component" value="Chromosome"/>
</dbReference>
<dbReference type="InterPro" id="IPR012340">
    <property type="entry name" value="NA-bd_OB-fold"/>
</dbReference>
<dbReference type="InterPro" id="IPR020923">
    <property type="entry name" value="DNA_ligase_B"/>
</dbReference>
<dbReference type="InterPro" id="IPR018239">
    <property type="entry name" value="DNA_ligase_AS"/>
</dbReference>
<dbReference type="RefSeq" id="WP_095846555.1">
    <property type="nucleotide sequence ID" value="NZ_CP014136.1"/>
</dbReference>
<feature type="active site" description="N6-AMP-lysine intermediate" evidence="7">
    <location>
        <position position="130"/>
    </location>
</feature>
<keyword evidence="9" id="KW-0560">Oxidoreductase</keyword>
<gene>
    <name evidence="7 9" type="primary">ligB</name>
    <name evidence="9" type="ORF">AWC35_11725</name>
</gene>
<dbReference type="HAMAP" id="MF_01587">
    <property type="entry name" value="DNA_ligase_B"/>
    <property type="match status" value="1"/>
</dbReference>
<feature type="domain" description="NAD-dependent DNA ligase N-terminal" evidence="8">
    <location>
        <begin position="34"/>
        <end position="432"/>
    </location>
</feature>
<accession>A0A250B1C3</accession>
<dbReference type="NCBIfam" id="NF005987">
    <property type="entry name" value="PRK08097.1"/>
    <property type="match status" value="1"/>
</dbReference>
<dbReference type="SMART" id="SM00532">
    <property type="entry name" value="LIGANc"/>
    <property type="match status" value="1"/>
</dbReference>